<dbReference type="GO" id="GO:0039663">
    <property type="term" value="P:membrane fusion involved in viral entry into host cell"/>
    <property type="evidence" value="ECO:0007669"/>
    <property type="project" value="UniProtKB-KW"/>
</dbReference>
<dbReference type="GO" id="GO:0044175">
    <property type="term" value="C:host cell endosome membrane"/>
    <property type="evidence" value="ECO:0007669"/>
    <property type="project" value="UniProtKB-SubCell"/>
</dbReference>
<dbReference type="InterPro" id="IPR036377">
    <property type="entry name" value="Gp120_core_sf"/>
</dbReference>
<evidence type="ECO:0000256" key="17">
    <source>
        <dbReference type="ARBA" id="ARBA00022879"/>
    </source>
</evidence>
<dbReference type="GO" id="GO:0019031">
    <property type="term" value="C:viral envelope"/>
    <property type="evidence" value="ECO:0007669"/>
    <property type="project" value="UniProtKB-KW"/>
</dbReference>
<organismHost>
    <name type="scientific">Cercopithecidae</name>
    <name type="common">Old World monkeys</name>
    <dbReference type="NCBI Taxonomy" id="9527"/>
</organismHost>
<keyword evidence="9 24" id="KW-0945">Host-virus interaction</keyword>
<evidence type="ECO:0000256" key="8">
    <source>
        <dbReference type="ARBA" id="ARBA00022511"/>
    </source>
</evidence>
<keyword evidence="17 24" id="KW-0261">Viral envelope protein</keyword>
<evidence type="ECO:0000256" key="22">
    <source>
        <dbReference type="ARBA" id="ARBA00023180"/>
    </source>
</evidence>
<evidence type="ECO:0000256" key="9">
    <source>
        <dbReference type="ARBA" id="ARBA00022581"/>
    </source>
</evidence>
<keyword evidence="23 24" id="KW-1160">Virus entry into host cell</keyword>
<evidence type="ECO:0000256" key="10">
    <source>
        <dbReference type="ARBA" id="ARBA00022595"/>
    </source>
</evidence>
<dbReference type="EMBL" id="FR751162">
    <property type="protein sequence ID" value="CBY88601.1"/>
    <property type="molecule type" value="Genomic_DNA"/>
</dbReference>
<keyword evidence="8 24" id="KW-1032">Host cell membrane</keyword>
<dbReference type="InterPro" id="IPR000777">
    <property type="entry name" value="HIV1_Gp120"/>
</dbReference>
<evidence type="ECO:0000256" key="5">
    <source>
        <dbReference type="ARBA" id="ARBA00004578"/>
    </source>
</evidence>
<protein>
    <recommendedName>
        <fullName evidence="24">Envelope glycoprotein gp160</fullName>
    </recommendedName>
    <component>
        <recommendedName>
            <fullName evidence="24">Surface protein gp120</fullName>
            <shortName evidence="24">SU</shortName>
        </recommendedName>
        <alternativeName>
            <fullName evidence="24">Glycoprotein 120</fullName>
            <shortName evidence="24">gp120</shortName>
        </alternativeName>
    </component>
    <component>
        <recommendedName>
            <fullName evidence="24">Transmembrane protein gp41</fullName>
            <shortName evidence="24">TM</shortName>
        </recommendedName>
    </component>
</protein>
<dbReference type="SUPFAM" id="SSF56502">
    <property type="entry name" value="gp120 core"/>
    <property type="match status" value="1"/>
</dbReference>
<evidence type="ECO:0000259" key="25">
    <source>
        <dbReference type="Pfam" id="PF00516"/>
    </source>
</evidence>
<dbReference type="Gene3D" id="1.10.287.210">
    <property type="match status" value="1"/>
</dbReference>
<dbReference type="Gene3D" id="2.170.40.20">
    <property type="entry name" value="Human immunodeficiency virus 1, Gp160, envelope glycoprotein"/>
    <property type="match status" value="2"/>
</dbReference>
<dbReference type="GO" id="GO:0020002">
    <property type="term" value="C:host cell plasma membrane"/>
    <property type="evidence" value="ECO:0007669"/>
    <property type="project" value="UniProtKB-SubCell"/>
</dbReference>
<dbReference type="Pfam" id="PF00516">
    <property type="entry name" value="GP120"/>
    <property type="match status" value="1"/>
</dbReference>
<feature type="transmembrane region" description="Helical" evidence="24">
    <location>
        <begin position="720"/>
        <end position="744"/>
    </location>
</feature>
<evidence type="ECO:0000256" key="15">
    <source>
        <dbReference type="ARBA" id="ARBA00022844"/>
    </source>
</evidence>
<keyword evidence="18 24" id="KW-1133">Transmembrane helix</keyword>
<proteinExistence type="predicted"/>
<evidence type="ECO:0000256" key="6">
    <source>
        <dbReference type="ARBA" id="ARBA00004650"/>
    </source>
</evidence>
<evidence type="ECO:0000256" key="3">
    <source>
        <dbReference type="ARBA" id="ARBA00004505"/>
    </source>
</evidence>
<evidence type="ECO:0000256" key="20">
    <source>
        <dbReference type="ARBA" id="ARBA00023136"/>
    </source>
</evidence>
<dbReference type="InterPro" id="IPR000328">
    <property type="entry name" value="GP41-like"/>
</dbReference>
<keyword evidence="14 24" id="KW-1161">Viral attachment to host cell</keyword>
<keyword evidence="15 24" id="KW-0946">Virion</keyword>
<keyword evidence="20 24" id="KW-0472">Membrane</keyword>
<dbReference type="GO" id="GO:0046718">
    <property type="term" value="P:symbiont entry into host cell"/>
    <property type="evidence" value="ECO:0007669"/>
    <property type="project" value="UniProtKB-KW"/>
</dbReference>
<evidence type="ECO:0000256" key="12">
    <source>
        <dbReference type="ARBA" id="ARBA00022692"/>
    </source>
</evidence>
<dbReference type="SUPFAM" id="SSF58069">
    <property type="entry name" value="Virus ectodomain"/>
    <property type="match status" value="1"/>
</dbReference>
<dbReference type="Pfam" id="PF00517">
    <property type="entry name" value="GP41"/>
    <property type="match status" value="1"/>
</dbReference>
<gene>
    <name evidence="27" type="primary">env</name>
</gene>
<evidence type="ECO:0000256" key="14">
    <source>
        <dbReference type="ARBA" id="ARBA00022804"/>
    </source>
</evidence>
<comment type="domain">
    <text evidence="24">The 17 amino acids long immunosuppressive region is present in many retroviral envelope proteins. Synthetic peptides derived from this relatively conserved sequence inhibit immune function in vitro and in vivo.</text>
</comment>
<evidence type="ECO:0000256" key="18">
    <source>
        <dbReference type="ARBA" id="ARBA00022989"/>
    </source>
</evidence>
<evidence type="ECO:0000259" key="26">
    <source>
        <dbReference type="Pfam" id="PF00517"/>
    </source>
</evidence>
<keyword evidence="7 24" id="KW-1168">Fusion of virus membrane with host membrane</keyword>
<keyword evidence="13 24" id="KW-0053">Apoptosis</keyword>
<evidence type="ECO:0000256" key="19">
    <source>
        <dbReference type="ARBA" id="ARBA00023046"/>
    </source>
</evidence>
<evidence type="ECO:0000256" key="4">
    <source>
        <dbReference type="ARBA" id="ARBA00004563"/>
    </source>
</evidence>
<evidence type="ECO:0000256" key="16">
    <source>
        <dbReference type="ARBA" id="ARBA00022870"/>
    </source>
</evidence>
<evidence type="ECO:0000256" key="21">
    <source>
        <dbReference type="ARBA" id="ARBA00023157"/>
    </source>
</evidence>
<keyword evidence="11 24" id="KW-0165">Cleavage on pair of basic residues</keyword>
<accession>F4N9Q2</accession>
<evidence type="ECO:0000256" key="23">
    <source>
        <dbReference type="ARBA" id="ARBA00023296"/>
    </source>
</evidence>
<comment type="subcellular location">
    <subcellularLocation>
        <location evidence="3">Host cell membrane</location>
        <topology evidence="3">Peripheral membrane protein</topology>
    </subcellularLocation>
    <subcellularLocation>
        <location evidence="1">Host cell membrane</location>
        <topology evidence="1">Single-pass type I membrane protein</topology>
    </subcellularLocation>
    <subcellularLocation>
        <location evidence="2">Host endosome membrane</location>
        <topology evidence="2">Peripheral membrane protein</topology>
    </subcellularLocation>
    <subcellularLocation>
        <location evidence="5">Host endosome membrane</location>
        <topology evidence="5">Single-pass type I membrane protein</topology>
    </subcellularLocation>
    <subcellularLocation>
        <location evidence="6">Virion membrane</location>
        <topology evidence="6">Peripheral membrane protein</topology>
    </subcellularLocation>
    <subcellularLocation>
        <location evidence="4">Virion membrane</location>
        <topology evidence="4">Single-pass type I membrane protein</topology>
    </subcellularLocation>
</comment>
<evidence type="ECO:0000313" key="27">
    <source>
        <dbReference type="EMBL" id="CBY88601.1"/>
    </source>
</evidence>
<dbReference type="GO" id="GO:0055036">
    <property type="term" value="C:virion membrane"/>
    <property type="evidence" value="ECO:0007669"/>
    <property type="project" value="UniProtKB-SubCell"/>
</dbReference>
<name>F4N9Q2_SIV</name>
<reference evidence="27" key="1">
    <citation type="journal article" date="2011" name="AIDS Res. Hum. Retroviruses">
        <title>Full-Length Genome Sequence of a Simian Immunodeficiency Virus from a Wild-Captured Sun-Tailed Monkey in Gabon Provides Evidence for a Species-Specific Monophyletic SIVsun Lineage.</title>
        <authorList>
            <person name="Liegeois F."/>
            <person name="Butel C."/>
            <person name="Mouinga-Ondeme A."/>
            <person name="Verrier D."/>
            <person name="Motsch P."/>
            <person name="Gonzalez J.P."/>
            <person name="Peeters M."/>
            <person name="Rouet F."/>
            <person name="Onanga R."/>
        </authorList>
    </citation>
    <scope>NUCLEOTIDE SEQUENCE</scope>
    <source>
        <strain evidence="27">SIVsunK08_Gab</strain>
    </source>
</reference>
<keyword evidence="21" id="KW-1015">Disulfide bond</keyword>
<keyword evidence="16 24" id="KW-1043">Host membrane</keyword>
<keyword evidence="10 24" id="KW-1162">Viral penetration into host cytoplasm</keyword>
<comment type="subunit">
    <text evidence="24">The mature envelope protein (Env) consists of a homotrimer of non-covalently associated gp120-gp41 heterodimers. The resulting complex protrudes from the virus surface as a spike.</text>
</comment>
<feature type="domain" description="Human immunodeficiency virus 1 envelope glycoprotein Gp120" evidence="25">
    <location>
        <begin position="22"/>
        <end position="553"/>
    </location>
</feature>
<evidence type="ECO:0000256" key="1">
    <source>
        <dbReference type="ARBA" id="ARBA00004402"/>
    </source>
</evidence>
<keyword evidence="12 24" id="KW-0812">Transmembrane</keyword>
<dbReference type="GO" id="GO:0005198">
    <property type="term" value="F:structural molecule activity"/>
    <property type="evidence" value="ECO:0007669"/>
    <property type="project" value="InterPro"/>
</dbReference>
<organismHost>
    <name type="scientific">Pan troglodytes</name>
    <name type="common">Chimpanzee</name>
    <dbReference type="NCBI Taxonomy" id="9598"/>
</organismHost>
<sequence length="929" mass="106198">MRACPGLLIGFTLLLTIWGQQQYVTVFYGTPKWEPAVVPLICASANNSLWITTSCLPDLESYAEVPITGLEENFTEGIRHNQVVQQAWQAMTAMVDSILKPCVKINPYCVRMKCDLPSDKTTTPTTKPSSCDYWTTTVSANNSTANSSTTVKTTTRGDNWTTPTPMPIDSNCTDTDNLEEKNTVCSYNVTGLCRDCTREVKQNFRDTEVTCTNDTCYMTHCNDSVITQDCHKGVMQNAFFRLCAPAGYMLLRCDEKLNTSRKCKNITATPCTEYMISTVSSFFGFNGTRHKEDELIPINNKVGLGLGGEYVWKVAAKWNLVIKCIRKGNRSEVSTISSTGLLFYYGLEPGHKLRLAQCKFEGYWGRAFASLGKLLREVEPKTNMSNECTKQGNKCVYRNGTDFKRMIKFKPMEKHGADAATELLMMTCGEEMFFCNITRILKVWNDTKSNKWYPWANCHIKSVIDDWATVGKKIYLPPTSGFNNRIRCENRVTEAWFTLEKVDWKINGDNISVVAFQPPTNTLNQFVSTGAKYKVIKIKPIGFAPTAEHRYAPRKKEKRAAPLALGALALLSAAGTAMGLVSTILTVQAQAVLQGILQQQKQLLVLVEKQQELLRLTIWGVKNLQARLTALEEYVKDQSILASWGCQWKQVCHTNVPWNFNVTPNWTRDTWIEWEKKVEIYDSNITALLQEAYVTELENQNKFKQLQEFNFWSWLDISSWFWYIKYAVLAIIGIILLRVISFIVQQLVKMCKGYRVLSPSAYVEQDFVWEEANHKPTDKEEGEEAEKEDIYINLEHSKKESLPPPWTVGWDEPLQDSLLVTLLKWLKAWGIVLAQNIYFLGSFLRHLCVTFCQHGQRLWKTLRDWMGPHLVQAARWIRNTCRTSRENISQDQGRNRTFTLKPRWRIRRTGRSRSGIPSETTETLNTTHL</sequence>
<evidence type="ECO:0000256" key="24">
    <source>
        <dbReference type="RuleBase" id="RU363095"/>
    </source>
</evidence>
<evidence type="ECO:0000256" key="11">
    <source>
        <dbReference type="ARBA" id="ARBA00022685"/>
    </source>
</evidence>
<feature type="domain" description="Retroviral envelope protein GP41-like" evidence="26">
    <location>
        <begin position="578"/>
        <end position="747"/>
    </location>
</feature>
<evidence type="ECO:0000256" key="2">
    <source>
        <dbReference type="ARBA" id="ARBA00004433"/>
    </source>
</evidence>
<dbReference type="GO" id="GO:0019062">
    <property type="term" value="P:virion attachment to host cell"/>
    <property type="evidence" value="ECO:0007669"/>
    <property type="project" value="UniProtKB-UniRule"/>
</dbReference>
<evidence type="ECO:0000256" key="13">
    <source>
        <dbReference type="ARBA" id="ARBA00022703"/>
    </source>
</evidence>
<evidence type="ECO:0000256" key="7">
    <source>
        <dbReference type="ARBA" id="ARBA00022506"/>
    </source>
</evidence>
<keyword evidence="19 24" id="KW-1039">Host endosome</keyword>
<organism evidence="27">
    <name type="scientific">Simian immunodeficiency virus</name>
    <name type="common">SIV</name>
    <dbReference type="NCBI Taxonomy" id="11723"/>
    <lineage>
        <taxon>Viruses</taxon>
        <taxon>Riboviria</taxon>
        <taxon>Pararnavirae</taxon>
        <taxon>Artverviricota</taxon>
        <taxon>Revtraviricetes</taxon>
        <taxon>Ortervirales</taxon>
        <taxon>Retroviridae</taxon>
        <taxon>Orthoretrovirinae</taxon>
        <taxon>Lentivirus</taxon>
        <taxon>Lentivirus simimdef</taxon>
    </lineage>
</organism>
<keyword evidence="22" id="KW-0325">Glycoprotein</keyword>